<organism evidence="2 3">
    <name type="scientific">Toxoplasma gondii p89</name>
    <dbReference type="NCBI Taxonomy" id="943119"/>
    <lineage>
        <taxon>Eukaryota</taxon>
        <taxon>Sar</taxon>
        <taxon>Alveolata</taxon>
        <taxon>Apicomplexa</taxon>
        <taxon>Conoidasida</taxon>
        <taxon>Coccidia</taxon>
        <taxon>Eucoccidiorida</taxon>
        <taxon>Eimeriorina</taxon>
        <taxon>Sarcocystidae</taxon>
        <taxon>Toxoplasma</taxon>
    </lineage>
</organism>
<dbReference type="Proteomes" id="UP000028828">
    <property type="component" value="Unassembled WGS sequence"/>
</dbReference>
<accession>A0A086JE73</accession>
<dbReference type="VEuPathDB" id="ToxoDB:TGP89_266390B"/>
<reference evidence="2 3" key="1">
    <citation type="submission" date="2014-03" db="EMBL/GenBank/DDBJ databases">
        <authorList>
            <person name="Sibley D."/>
            <person name="Venepally P."/>
            <person name="Karamycheva S."/>
            <person name="Hadjithomas M."/>
            <person name="Khan A."/>
            <person name="Brunk B."/>
            <person name="Roos D."/>
            <person name="Caler E."/>
            <person name="Lorenzi H."/>
        </authorList>
    </citation>
    <scope>NUCLEOTIDE SEQUENCE [LARGE SCALE GENOMIC DNA]</scope>
    <source>
        <strain evidence="3">p89</strain>
    </source>
</reference>
<dbReference type="AlphaFoldDB" id="A0A086JE73"/>
<feature type="domain" description="DNA mismatch repair protein Mlh1 C-terminal" evidence="1">
    <location>
        <begin position="4"/>
        <end position="96"/>
    </location>
</feature>
<dbReference type="EMBL" id="AEYI02002056">
    <property type="protein sequence ID" value="KFG30441.1"/>
    <property type="molecule type" value="Genomic_DNA"/>
</dbReference>
<evidence type="ECO:0000259" key="1">
    <source>
        <dbReference type="Pfam" id="PF16413"/>
    </source>
</evidence>
<dbReference type="InterPro" id="IPR032189">
    <property type="entry name" value="Mlh1_C"/>
</dbReference>
<comment type="caution">
    <text evidence="2">The sequence shown here is derived from an EMBL/GenBank/DDBJ whole genome shotgun (WGS) entry which is preliminary data.</text>
</comment>
<dbReference type="Pfam" id="PF16413">
    <property type="entry name" value="Mlh1_C"/>
    <property type="match status" value="1"/>
</dbReference>
<proteinExistence type="predicted"/>
<sequence>MPFLSAQVDWRKETSCLRDAAEAFARFFASVPPHVTAAADASSLAVHPAVRDIFSMHFLPAIRGYWKCALPKTYFSDGTIRVVASLPALYRVFERC</sequence>
<gene>
    <name evidence="2" type="ORF">TGP89_266390B</name>
</gene>
<evidence type="ECO:0000313" key="3">
    <source>
        <dbReference type="Proteomes" id="UP000028828"/>
    </source>
</evidence>
<evidence type="ECO:0000313" key="2">
    <source>
        <dbReference type="EMBL" id="KFG30441.1"/>
    </source>
</evidence>
<name>A0A086JE73_TOXGO</name>
<protein>
    <submittedName>
        <fullName evidence="2">DNA mismatch repair protein, C-terminal domain-containing protein</fullName>
    </submittedName>
</protein>